<dbReference type="RefSeq" id="WP_163958067.1">
    <property type="nucleotide sequence ID" value="NZ_BAAAES010000004.1"/>
</dbReference>
<evidence type="ECO:0000256" key="3">
    <source>
        <dbReference type="ARBA" id="ARBA00023163"/>
    </source>
</evidence>
<keyword evidence="2" id="KW-0238">DNA-binding</keyword>
<protein>
    <submittedName>
        <fullName evidence="5">Helix-turn-helix domain-containing protein</fullName>
    </submittedName>
</protein>
<dbReference type="PANTHER" id="PTHR46796:SF6">
    <property type="entry name" value="ARAC SUBFAMILY"/>
    <property type="match status" value="1"/>
</dbReference>
<dbReference type="SUPFAM" id="SSF46689">
    <property type="entry name" value="Homeodomain-like"/>
    <property type="match status" value="1"/>
</dbReference>
<dbReference type="Gene3D" id="1.10.10.60">
    <property type="entry name" value="Homeodomain-like"/>
    <property type="match status" value="1"/>
</dbReference>
<evidence type="ECO:0000313" key="5">
    <source>
        <dbReference type="EMBL" id="GAA0660616.1"/>
    </source>
</evidence>
<dbReference type="PROSITE" id="PS01124">
    <property type="entry name" value="HTH_ARAC_FAMILY_2"/>
    <property type="match status" value="1"/>
</dbReference>
<evidence type="ECO:0000259" key="4">
    <source>
        <dbReference type="PROSITE" id="PS01124"/>
    </source>
</evidence>
<gene>
    <name evidence="5" type="ORF">GCM10009102_06550</name>
</gene>
<dbReference type="InterPro" id="IPR009057">
    <property type="entry name" value="Homeodomain-like_sf"/>
</dbReference>
<dbReference type="PANTHER" id="PTHR46796">
    <property type="entry name" value="HTH-TYPE TRANSCRIPTIONAL ACTIVATOR RHAS-RELATED"/>
    <property type="match status" value="1"/>
</dbReference>
<name>A0ABN1HNV7_9SPHN</name>
<dbReference type="InterPro" id="IPR050204">
    <property type="entry name" value="AraC_XylS_family_regulators"/>
</dbReference>
<dbReference type="InterPro" id="IPR018060">
    <property type="entry name" value="HTH_AraC"/>
</dbReference>
<proteinExistence type="predicted"/>
<evidence type="ECO:0000256" key="1">
    <source>
        <dbReference type="ARBA" id="ARBA00023015"/>
    </source>
</evidence>
<organism evidence="5 6">
    <name type="scientific">Sphingomonas insulae</name>
    <dbReference type="NCBI Taxonomy" id="424800"/>
    <lineage>
        <taxon>Bacteria</taxon>
        <taxon>Pseudomonadati</taxon>
        <taxon>Pseudomonadota</taxon>
        <taxon>Alphaproteobacteria</taxon>
        <taxon>Sphingomonadales</taxon>
        <taxon>Sphingomonadaceae</taxon>
        <taxon>Sphingomonas</taxon>
    </lineage>
</organism>
<keyword evidence="3" id="KW-0804">Transcription</keyword>
<dbReference type="EMBL" id="BAAAES010000004">
    <property type="protein sequence ID" value="GAA0660616.1"/>
    <property type="molecule type" value="Genomic_DNA"/>
</dbReference>
<dbReference type="SMART" id="SM00342">
    <property type="entry name" value="HTH_ARAC"/>
    <property type="match status" value="1"/>
</dbReference>
<dbReference type="InterPro" id="IPR018062">
    <property type="entry name" value="HTH_AraC-typ_CS"/>
</dbReference>
<evidence type="ECO:0000256" key="2">
    <source>
        <dbReference type="ARBA" id="ARBA00023125"/>
    </source>
</evidence>
<dbReference type="Proteomes" id="UP001500238">
    <property type="component" value="Unassembled WGS sequence"/>
</dbReference>
<evidence type="ECO:0000313" key="6">
    <source>
        <dbReference type="Proteomes" id="UP001500238"/>
    </source>
</evidence>
<comment type="caution">
    <text evidence="5">The sequence shown here is derived from an EMBL/GenBank/DDBJ whole genome shotgun (WGS) entry which is preliminary data.</text>
</comment>
<accession>A0ABN1HNV7</accession>
<reference evidence="5 6" key="1">
    <citation type="journal article" date="2019" name="Int. J. Syst. Evol. Microbiol.">
        <title>The Global Catalogue of Microorganisms (GCM) 10K type strain sequencing project: providing services to taxonomists for standard genome sequencing and annotation.</title>
        <authorList>
            <consortium name="The Broad Institute Genomics Platform"/>
            <consortium name="The Broad Institute Genome Sequencing Center for Infectious Disease"/>
            <person name="Wu L."/>
            <person name="Ma J."/>
        </authorList>
    </citation>
    <scope>NUCLEOTIDE SEQUENCE [LARGE SCALE GENOMIC DNA]</scope>
    <source>
        <strain evidence="5 6">JCM 14603</strain>
    </source>
</reference>
<dbReference type="PROSITE" id="PS00041">
    <property type="entry name" value="HTH_ARAC_FAMILY_1"/>
    <property type="match status" value="1"/>
</dbReference>
<keyword evidence="6" id="KW-1185">Reference proteome</keyword>
<dbReference type="Pfam" id="PF12833">
    <property type="entry name" value="HTH_18"/>
    <property type="match status" value="1"/>
</dbReference>
<keyword evidence="1" id="KW-0805">Transcription regulation</keyword>
<sequence>MAFMPGFSTGGIHRDSYAAWRDSGSPVAKLYETVPDAPFGCSTEWLSLGSVTLAYSQFTSQKWFRTPDIIRGDDYDHMFVNFRFTGAADGIMNGRDVHAADGSIIFTDLAAPQEHYSEAAVCAGLMIPRKEAEAMFGPVRALHGHVVEPRYASVLIAHLRMLQTQATVLPQHAADTLGRTVMDLLSVGLKASLGQTVDDPDVRERALRVRLHAAIEQDIGSPSLNIAKLVRTLGVSRSTLYRLMEEEGGVQAYIRDRRLAKVAEALRASTHRRSSLSDLADRWGFCDAAYLARCFRERFGVTLGEYTDMHRRR</sequence>
<feature type="domain" description="HTH araC/xylS-type" evidence="4">
    <location>
        <begin position="209"/>
        <end position="309"/>
    </location>
</feature>